<evidence type="ECO:0000313" key="4">
    <source>
        <dbReference type="Proteomes" id="UP000035680"/>
    </source>
</evidence>
<evidence type="ECO:0000313" key="5">
    <source>
        <dbReference type="WBParaSite" id="SVE_0339000.1"/>
    </source>
</evidence>
<protein>
    <submittedName>
        <fullName evidence="5">ZP domain-containing protein</fullName>
    </submittedName>
</protein>
<dbReference type="InterPro" id="IPR056006">
    <property type="entry name" value="DUF7584"/>
</dbReference>
<dbReference type="Pfam" id="PF24486">
    <property type="entry name" value="DUF7583"/>
    <property type="match status" value="1"/>
</dbReference>
<organism evidence="4 5">
    <name type="scientific">Strongyloides venezuelensis</name>
    <name type="common">Threadworm</name>
    <dbReference type="NCBI Taxonomy" id="75913"/>
    <lineage>
        <taxon>Eukaryota</taxon>
        <taxon>Metazoa</taxon>
        <taxon>Ecdysozoa</taxon>
        <taxon>Nematoda</taxon>
        <taxon>Chromadorea</taxon>
        <taxon>Rhabditida</taxon>
        <taxon>Tylenchina</taxon>
        <taxon>Panagrolaimomorpha</taxon>
        <taxon>Strongyloidoidea</taxon>
        <taxon>Strongyloididae</taxon>
        <taxon>Strongyloides</taxon>
    </lineage>
</organism>
<dbReference type="AlphaFoldDB" id="A0A0K0F3K6"/>
<proteinExistence type="predicted"/>
<dbReference type="Proteomes" id="UP000035680">
    <property type="component" value="Unassembled WGS sequence"/>
</dbReference>
<accession>A0A0K0F3K6</accession>
<feature type="chain" id="PRO_5005329107" evidence="1">
    <location>
        <begin position="25"/>
        <end position="324"/>
    </location>
</feature>
<name>A0A0K0F3K6_STRVS</name>
<dbReference type="WBParaSite" id="SVE_0339000.1">
    <property type="protein sequence ID" value="SVE_0339000.1"/>
    <property type="gene ID" value="SVE_0339000"/>
</dbReference>
<evidence type="ECO:0000259" key="3">
    <source>
        <dbReference type="Pfam" id="PF24488"/>
    </source>
</evidence>
<feature type="signal peptide" evidence="1">
    <location>
        <begin position="1"/>
        <end position="24"/>
    </location>
</feature>
<feature type="domain" description="DUF7584" evidence="3">
    <location>
        <begin position="112"/>
        <end position="219"/>
    </location>
</feature>
<reference evidence="4" key="1">
    <citation type="submission" date="2014-07" db="EMBL/GenBank/DDBJ databases">
        <authorList>
            <person name="Martin A.A"/>
            <person name="De Silva N."/>
        </authorList>
    </citation>
    <scope>NUCLEOTIDE SEQUENCE</scope>
</reference>
<feature type="domain" description="DUF7583" evidence="2">
    <location>
        <begin position="220"/>
        <end position="318"/>
    </location>
</feature>
<dbReference type="InterPro" id="IPR056005">
    <property type="entry name" value="DUF7583"/>
</dbReference>
<sequence length="324" mass="37675">MISLQMSFIPAALALIQLSIYSQGTTDTPIFPHMILTHNERYLFSNIYSRSDIVSVKCPYEGYHHSFDTDKFSTNKTPNTLYEPISNAPVASPDKLFYFFKKPNEENEEVLQITILALENVTKEYKGQEILVFKLDEDKEITFDIRLNLQIGERSLGYYNKDNVPITRMLNFKNTIDYASMYSDYSDSTFTISGYELVKLEYYCKDEANETSRSRLLFFGPKDDDLQLEKHIYRYYDNDKRLQPNCTTDRMPYAYLIAMSCNGEKVEFDDPKYSNSTNFDVKQSKNFIILENVVDKAAVVTCVYNTPSGNITSKDQFLREYLID</sequence>
<evidence type="ECO:0000256" key="1">
    <source>
        <dbReference type="SAM" id="SignalP"/>
    </source>
</evidence>
<reference evidence="5" key="2">
    <citation type="submission" date="2015-08" db="UniProtKB">
        <authorList>
            <consortium name="WormBaseParasite"/>
        </authorList>
    </citation>
    <scope>IDENTIFICATION</scope>
</reference>
<evidence type="ECO:0000259" key="2">
    <source>
        <dbReference type="Pfam" id="PF24486"/>
    </source>
</evidence>
<dbReference type="Pfam" id="PF24488">
    <property type="entry name" value="DUF7584"/>
    <property type="match status" value="1"/>
</dbReference>
<keyword evidence="1" id="KW-0732">Signal</keyword>
<keyword evidence="4" id="KW-1185">Reference proteome</keyword>